<evidence type="ECO:0000313" key="6">
    <source>
        <dbReference type="Proteomes" id="UP000531659"/>
    </source>
</evidence>
<dbReference type="Gene3D" id="3.40.50.300">
    <property type="entry name" value="P-loop containing nucleotide triphosphate hydrolases"/>
    <property type="match status" value="1"/>
</dbReference>
<dbReference type="GO" id="GO:0005524">
    <property type="term" value="F:ATP binding"/>
    <property type="evidence" value="ECO:0007669"/>
    <property type="project" value="UniProtKB-KW"/>
</dbReference>
<dbReference type="AlphaFoldDB" id="A0A7Y3SVY6"/>
<keyword evidence="2" id="KW-0547">Nucleotide-binding</keyword>
<dbReference type="Pfam" id="PF05157">
    <property type="entry name" value="MshEN"/>
    <property type="match status" value="1"/>
</dbReference>
<dbReference type="RefSeq" id="WP_171296846.1">
    <property type="nucleotide sequence ID" value="NZ_CP087098.1"/>
</dbReference>
<dbReference type="EMBL" id="JABEYB010000006">
    <property type="protein sequence ID" value="NNU76120.1"/>
    <property type="molecule type" value="Genomic_DNA"/>
</dbReference>
<dbReference type="PANTHER" id="PTHR30258">
    <property type="entry name" value="TYPE II SECRETION SYSTEM PROTEIN GSPE-RELATED"/>
    <property type="match status" value="1"/>
</dbReference>
<gene>
    <name evidence="5" type="ORF">HLQ16_09285</name>
</gene>
<dbReference type="PANTHER" id="PTHR30258:SF1">
    <property type="entry name" value="PROTEIN TRANSPORT PROTEIN HOFB HOMOLOG"/>
    <property type="match status" value="1"/>
</dbReference>
<sequence length="559" mass="63354">MKKNLLQILLDKKLINTRQYNEVKQVSILNRCSEEQIIMNDEKIDLKEVISVMEINFGISYIDLDSACIKDEVFNLISKEVATRYNLIPFYDNNNEVYVAFSNPFEITVIDELRFITNKKIKVFFDLTSHIAEAIENCYAKQIVDVAVEEMKKEYILESKQNNEDKSSTFGAENAPVIRITNSLLKRAINAEASDIHLEPFKDFALIRMRVDGILNEINKVPKNVYKSLCTRLKIMANMDIATKLTPLDGKMTENIDGIDYDFRVSSLPTMYGEKLVIRVLYKVERFINLDSLGFSKEKVLLLKNVLKLSHGMIIVAGPTGSGKSTTLYALLNEINSKTKNIVTIEDPIEYNMPGINQVNVNNKAGLTFSIGLRSILRQDPDLIMIGEIRDEETAKIAVRASITGHLVLSTLHTNGAMATISRLIDMGIPSYLVADSLVVVLAQRLVRKLCPYCKAEYKVMNEEFEHLGFKRGEKTYSAVGCNKCCETGYKGRTVIYELLEMDSNHRSIIVRNGISDELWKYCNENKSSSLKDSCKTLVINGITSIEEFISATYSYNFK</sequence>
<reference evidence="5 6" key="1">
    <citation type="submission" date="2020-05" db="EMBL/GenBank/DDBJ databases">
        <title>Complete genome of Clostridium estertheticum subspecies estertheticum, isolated from Vacuum packed lamb meat from New Zealand imported to Switzerland.</title>
        <authorList>
            <person name="Wambui J."/>
            <person name="Stevens M.J.A."/>
            <person name="Stephan R."/>
        </authorList>
    </citation>
    <scope>NUCLEOTIDE SEQUENCE [LARGE SCALE GENOMIC DNA]</scope>
    <source>
        <strain evidence="5 6">CEST001</strain>
    </source>
</reference>
<organism evidence="5 6">
    <name type="scientific">Clostridium estertheticum</name>
    <dbReference type="NCBI Taxonomy" id="238834"/>
    <lineage>
        <taxon>Bacteria</taxon>
        <taxon>Bacillati</taxon>
        <taxon>Bacillota</taxon>
        <taxon>Clostridia</taxon>
        <taxon>Eubacteriales</taxon>
        <taxon>Clostridiaceae</taxon>
        <taxon>Clostridium</taxon>
    </lineage>
</organism>
<dbReference type="Gene3D" id="3.30.450.90">
    <property type="match status" value="1"/>
</dbReference>
<evidence type="ECO:0000256" key="2">
    <source>
        <dbReference type="ARBA" id="ARBA00022741"/>
    </source>
</evidence>
<dbReference type="InterPro" id="IPR037257">
    <property type="entry name" value="T2SS_E_N_sf"/>
</dbReference>
<dbReference type="SUPFAM" id="SSF160246">
    <property type="entry name" value="EspE N-terminal domain-like"/>
    <property type="match status" value="1"/>
</dbReference>
<dbReference type="PROSITE" id="PS00662">
    <property type="entry name" value="T2SP_E"/>
    <property type="match status" value="1"/>
</dbReference>
<comment type="caution">
    <text evidence="5">The sequence shown here is derived from an EMBL/GenBank/DDBJ whole genome shotgun (WGS) entry which is preliminary data.</text>
</comment>
<comment type="similarity">
    <text evidence="1">Belongs to the GSP E family.</text>
</comment>
<dbReference type="InterPro" id="IPR007831">
    <property type="entry name" value="T2SS_GspE_N"/>
</dbReference>
<evidence type="ECO:0000313" key="5">
    <source>
        <dbReference type="EMBL" id="NNU76120.1"/>
    </source>
</evidence>
<name>A0A7Y3SVY6_9CLOT</name>
<dbReference type="FunFam" id="3.40.50.300:FF:000398">
    <property type="entry name" value="Type IV pilus assembly ATPase PilB"/>
    <property type="match status" value="1"/>
</dbReference>
<proteinExistence type="inferred from homology"/>
<dbReference type="GO" id="GO:0005886">
    <property type="term" value="C:plasma membrane"/>
    <property type="evidence" value="ECO:0007669"/>
    <property type="project" value="TreeGrafter"/>
</dbReference>
<dbReference type="Gene3D" id="3.30.300.160">
    <property type="entry name" value="Type II secretion system, protein E, N-terminal domain"/>
    <property type="match status" value="1"/>
</dbReference>
<dbReference type="InterPro" id="IPR001482">
    <property type="entry name" value="T2SS/T4SS_dom"/>
</dbReference>
<protein>
    <submittedName>
        <fullName evidence="5">Type II/IV secretion system protein</fullName>
    </submittedName>
</protein>
<dbReference type="SUPFAM" id="SSF52540">
    <property type="entry name" value="P-loop containing nucleoside triphosphate hydrolases"/>
    <property type="match status" value="1"/>
</dbReference>
<feature type="domain" description="Bacterial type II secretion system protein E" evidence="4">
    <location>
        <begin position="377"/>
        <end position="391"/>
    </location>
</feature>
<dbReference type="InterPro" id="IPR003593">
    <property type="entry name" value="AAA+_ATPase"/>
</dbReference>
<dbReference type="SMART" id="SM00382">
    <property type="entry name" value="AAA"/>
    <property type="match status" value="1"/>
</dbReference>
<dbReference type="InterPro" id="IPR027417">
    <property type="entry name" value="P-loop_NTPase"/>
</dbReference>
<keyword evidence="3" id="KW-0067">ATP-binding</keyword>
<dbReference type="Pfam" id="PF00437">
    <property type="entry name" value="T2SSE"/>
    <property type="match status" value="1"/>
</dbReference>
<dbReference type="CDD" id="cd01129">
    <property type="entry name" value="PulE-GspE-like"/>
    <property type="match status" value="1"/>
</dbReference>
<evidence type="ECO:0000259" key="4">
    <source>
        <dbReference type="PROSITE" id="PS00662"/>
    </source>
</evidence>
<evidence type="ECO:0000256" key="1">
    <source>
        <dbReference type="ARBA" id="ARBA00006611"/>
    </source>
</evidence>
<evidence type="ECO:0000256" key="3">
    <source>
        <dbReference type="ARBA" id="ARBA00022840"/>
    </source>
</evidence>
<dbReference type="GO" id="GO:0016887">
    <property type="term" value="F:ATP hydrolysis activity"/>
    <property type="evidence" value="ECO:0007669"/>
    <property type="project" value="TreeGrafter"/>
</dbReference>
<accession>A0A7Y3SVY6</accession>
<dbReference type="Proteomes" id="UP000531659">
    <property type="component" value="Unassembled WGS sequence"/>
</dbReference>